<dbReference type="PROSITE" id="PS50935">
    <property type="entry name" value="SSB"/>
    <property type="match status" value="1"/>
</dbReference>
<dbReference type="HAMAP" id="MF_00984">
    <property type="entry name" value="SSB"/>
    <property type="match status" value="1"/>
</dbReference>
<keyword evidence="1 2" id="KW-0238">DNA-binding</keyword>
<dbReference type="InterPro" id="IPR000424">
    <property type="entry name" value="Primosome_PriB/ssb"/>
</dbReference>
<dbReference type="Pfam" id="PF00436">
    <property type="entry name" value="SSB"/>
    <property type="match status" value="1"/>
</dbReference>
<feature type="short sequence motif" description="Important for interaction with partner proteins" evidence="2">
    <location>
        <begin position="168"/>
        <end position="173"/>
    </location>
</feature>
<dbReference type="GO" id="GO:0003697">
    <property type="term" value="F:single-stranded DNA binding"/>
    <property type="evidence" value="ECO:0007669"/>
    <property type="project" value="UniProtKB-UniRule"/>
</dbReference>
<feature type="compositionally biased region" description="Low complexity" evidence="4">
    <location>
        <begin position="111"/>
        <end position="158"/>
    </location>
</feature>
<accession>A0A8J2Z5G9</accession>
<sequence>MAKGTVNKVILLGRLGADPEVRYMPSGMSVANLRLATNDGYKDRQTGQFVENTEWHRVVVFGKQAETVAQYTQKGSLLYIEGRIRTNKWQDQNGQERYTTEIVATEMQLMGGRNDGQNNGNPQQGYSQPQFNQPSAQPQAAAGAYNQAPQQAKPQAQPDLSQLNDFDDDDIPF</sequence>
<dbReference type="SUPFAM" id="SSF50249">
    <property type="entry name" value="Nucleic acid-binding proteins"/>
    <property type="match status" value="1"/>
</dbReference>
<dbReference type="InterPro" id="IPR012340">
    <property type="entry name" value="NA-bd_OB-fold"/>
</dbReference>
<reference evidence="5" key="2">
    <citation type="submission" date="2020-09" db="EMBL/GenBank/DDBJ databases">
        <authorList>
            <person name="Sun Q."/>
            <person name="Zhou Y."/>
        </authorList>
    </citation>
    <scope>NUCLEOTIDE SEQUENCE</scope>
    <source>
        <strain evidence="5">CGMCC 1.15758</strain>
    </source>
</reference>
<protein>
    <recommendedName>
        <fullName evidence="2 3">Single-stranded DNA-binding protein</fullName>
        <shortName evidence="2">SSB</shortName>
    </recommendedName>
</protein>
<feature type="DNA-binding region" evidence="2">
    <location>
        <begin position="55"/>
        <end position="61"/>
    </location>
</feature>
<keyword evidence="2" id="KW-0234">DNA repair</keyword>
<gene>
    <name evidence="5" type="primary">ssb</name>
    <name evidence="5" type="ORF">GCM10010995_18370</name>
</gene>
<dbReference type="PANTHER" id="PTHR10302:SF27">
    <property type="entry name" value="SINGLE-STRANDED DNA-BINDING PROTEIN"/>
    <property type="match status" value="1"/>
</dbReference>
<dbReference type="RefSeq" id="WP_117003110.1">
    <property type="nucleotide sequence ID" value="NZ_BMJS01000021.1"/>
</dbReference>
<evidence type="ECO:0000256" key="2">
    <source>
        <dbReference type="HAMAP-Rule" id="MF_00984"/>
    </source>
</evidence>
<dbReference type="GO" id="GO:0006310">
    <property type="term" value="P:DNA recombination"/>
    <property type="evidence" value="ECO:0007669"/>
    <property type="project" value="UniProtKB-UniRule"/>
</dbReference>
<dbReference type="GO" id="GO:0009295">
    <property type="term" value="C:nucleoid"/>
    <property type="evidence" value="ECO:0007669"/>
    <property type="project" value="TreeGrafter"/>
</dbReference>
<dbReference type="EMBL" id="BMJS01000021">
    <property type="protein sequence ID" value="GGG01239.1"/>
    <property type="molecule type" value="Genomic_DNA"/>
</dbReference>
<keyword evidence="2" id="KW-0233">DNA recombination</keyword>
<comment type="caution">
    <text evidence="5">The sequence shown here is derived from an EMBL/GenBank/DDBJ whole genome shotgun (WGS) entry which is preliminary data.</text>
</comment>
<evidence type="ECO:0000256" key="4">
    <source>
        <dbReference type="SAM" id="MobiDB-lite"/>
    </source>
</evidence>
<keyword evidence="2" id="KW-0227">DNA damage</keyword>
<evidence type="ECO:0000256" key="1">
    <source>
        <dbReference type="ARBA" id="ARBA00023125"/>
    </source>
</evidence>
<comment type="function">
    <text evidence="2">Plays an important role in DNA replication, recombination and repair. Binds to ssDNA and to an array of partner proteins to recruit them to their sites of action during DNA metabolism.</text>
</comment>
<dbReference type="Gene3D" id="2.40.50.140">
    <property type="entry name" value="Nucleic acid-binding proteins"/>
    <property type="match status" value="1"/>
</dbReference>
<proteinExistence type="inferred from homology"/>
<dbReference type="PANTHER" id="PTHR10302">
    <property type="entry name" value="SINGLE-STRANDED DNA-BINDING PROTEIN"/>
    <property type="match status" value="1"/>
</dbReference>
<dbReference type="NCBIfam" id="TIGR00621">
    <property type="entry name" value="ssb"/>
    <property type="match status" value="1"/>
</dbReference>
<evidence type="ECO:0000313" key="6">
    <source>
        <dbReference type="Proteomes" id="UP000636949"/>
    </source>
</evidence>
<dbReference type="GO" id="GO:0006281">
    <property type="term" value="P:DNA repair"/>
    <property type="evidence" value="ECO:0007669"/>
    <property type="project" value="UniProtKB-UniRule"/>
</dbReference>
<keyword evidence="2" id="KW-0235">DNA replication</keyword>
<dbReference type="InterPro" id="IPR011344">
    <property type="entry name" value="ssDNA-bd"/>
</dbReference>
<dbReference type="PIRSF" id="PIRSF002070">
    <property type="entry name" value="SSB"/>
    <property type="match status" value="1"/>
</dbReference>
<evidence type="ECO:0000313" key="5">
    <source>
        <dbReference type="EMBL" id="GGG01239.1"/>
    </source>
</evidence>
<dbReference type="GO" id="GO:0006260">
    <property type="term" value="P:DNA replication"/>
    <property type="evidence" value="ECO:0007669"/>
    <property type="project" value="UniProtKB-UniRule"/>
</dbReference>
<dbReference type="AlphaFoldDB" id="A0A8J2Z5G9"/>
<name>A0A8J2Z5G9_9GAMM</name>
<evidence type="ECO:0000256" key="3">
    <source>
        <dbReference type="PIRNR" id="PIRNR002070"/>
    </source>
</evidence>
<dbReference type="Proteomes" id="UP000636949">
    <property type="component" value="Unassembled WGS sequence"/>
</dbReference>
<keyword evidence="6" id="KW-1185">Reference proteome</keyword>
<organism evidence="5 6">
    <name type="scientific">Cysteiniphilum litorale</name>
    <dbReference type="NCBI Taxonomy" id="2056700"/>
    <lineage>
        <taxon>Bacteria</taxon>
        <taxon>Pseudomonadati</taxon>
        <taxon>Pseudomonadota</taxon>
        <taxon>Gammaproteobacteria</taxon>
        <taxon>Thiotrichales</taxon>
        <taxon>Fastidiosibacteraceae</taxon>
        <taxon>Cysteiniphilum</taxon>
    </lineage>
</organism>
<feature type="region of interest" description="Disordered" evidence="4">
    <location>
        <begin position="111"/>
        <end position="173"/>
    </location>
</feature>
<reference evidence="5" key="1">
    <citation type="journal article" date="2014" name="Int. J. Syst. Evol. Microbiol.">
        <title>Complete genome sequence of Corynebacterium casei LMG S-19264T (=DSM 44701T), isolated from a smear-ripened cheese.</title>
        <authorList>
            <consortium name="US DOE Joint Genome Institute (JGI-PGF)"/>
            <person name="Walter F."/>
            <person name="Albersmeier A."/>
            <person name="Kalinowski J."/>
            <person name="Ruckert C."/>
        </authorList>
    </citation>
    <scope>NUCLEOTIDE SEQUENCE</scope>
    <source>
        <strain evidence="5">CGMCC 1.15758</strain>
    </source>
</reference>
<dbReference type="CDD" id="cd04496">
    <property type="entry name" value="SSB_OBF"/>
    <property type="match status" value="1"/>
</dbReference>
<dbReference type="OrthoDB" id="9809878at2"/>
<comment type="subunit">
    <text evidence="2">Homotetramer.</text>
</comment>